<dbReference type="EMBL" id="JABXOR010001257">
    <property type="protein sequence ID" value="NVP02455.1"/>
    <property type="molecule type" value="Genomic_DNA"/>
</dbReference>
<dbReference type="AlphaFoldDB" id="A0A850R207"/>
<evidence type="ECO:0000256" key="1">
    <source>
        <dbReference type="SAM" id="Phobius"/>
    </source>
</evidence>
<feature type="transmembrane region" description="Helical" evidence="1">
    <location>
        <begin position="121"/>
        <end position="142"/>
    </location>
</feature>
<evidence type="ECO:0000313" key="3">
    <source>
        <dbReference type="Proteomes" id="UP000533429"/>
    </source>
</evidence>
<proteinExistence type="predicted"/>
<gene>
    <name evidence="2" type="ORF">HWA77_19770</name>
</gene>
<comment type="caution">
    <text evidence="2">The sequence shown here is derived from an EMBL/GenBank/DDBJ whole genome shotgun (WGS) entry which is preliminary data.</text>
</comment>
<keyword evidence="1" id="KW-0812">Transmembrane</keyword>
<keyword evidence="1" id="KW-0472">Membrane</keyword>
<feature type="transmembrane region" description="Helical" evidence="1">
    <location>
        <begin position="77"/>
        <end position="101"/>
    </location>
</feature>
<protein>
    <submittedName>
        <fullName evidence="2">Uncharacterized protein</fullName>
    </submittedName>
</protein>
<dbReference type="Proteomes" id="UP000533429">
    <property type="component" value="Unassembled WGS sequence"/>
</dbReference>
<sequence>MKSSPYNSQHIPPQALGNGQGFWSQLARKGTYFPFTRNNHHVPEKELLYQKPSELRKLTSFDDGYNERQIREITLPWWGLIYFYAVTFAKGTALIMMPMAFLVAGGMNLWDRAGQSEYNQIYFVLTCILIVCLIIWGSFSLFNGKIPVKTLFSLSRETGMVTLHGSGNKVLFSHPFVEFDCYLTTTPTPQGFFDYQLFLVHRYNGYKHGVPIGRFITGSKQLDEYKRLWNMIQAYMDVSQPLPDIPMNEPFRDKDSATIAYDKAHNRKPDFWFSMSDEEFEQAVAKIVEKQNTEPPLGEMIPIFATDTEISQEI</sequence>
<organism evidence="2 3">
    <name type="scientific">Photobacterium damselae subsp. damselae</name>
    <name type="common">Listonella damsela</name>
    <dbReference type="NCBI Taxonomy" id="85581"/>
    <lineage>
        <taxon>Bacteria</taxon>
        <taxon>Pseudomonadati</taxon>
        <taxon>Pseudomonadota</taxon>
        <taxon>Gammaproteobacteria</taxon>
        <taxon>Vibrionales</taxon>
        <taxon>Vibrionaceae</taxon>
        <taxon>Photobacterium</taxon>
    </lineage>
</organism>
<accession>A0A850R207</accession>
<evidence type="ECO:0000313" key="2">
    <source>
        <dbReference type="EMBL" id="NVP02455.1"/>
    </source>
</evidence>
<name>A0A850R207_PHODD</name>
<keyword evidence="1" id="KW-1133">Transmembrane helix</keyword>
<reference evidence="2 3" key="1">
    <citation type="submission" date="2020-06" db="EMBL/GenBank/DDBJ databases">
        <title>Photobacterium damselae subsp. damselae comparative genomics.</title>
        <authorList>
            <person name="Osorio C.R."/>
        </authorList>
    </citation>
    <scope>NUCLEOTIDE SEQUENCE [LARGE SCALE GENOMIC DNA]</scope>
    <source>
        <strain evidence="2 3">TW250/03</strain>
    </source>
</reference>